<comment type="similarity">
    <text evidence="3">Belongs to the methyl-accepting chemotaxis (MCP) protein family.</text>
</comment>
<dbReference type="PANTHER" id="PTHR32089:SF33">
    <property type="entry name" value="TOXIN COREGULATED PILUS BIOSYNTHESIS PROTEIN I"/>
    <property type="match status" value="1"/>
</dbReference>
<name>A0A1E5FCI5_VIBSP</name>
<dbReference type="EMBL" id="AJZD02000315">
    <property type="protein sequence ID" value="OEF86621.1"/>
    <property type="molecule type" value="Genomic_DNA"/>
</dbReference>
<accession>A0A1E5FCI5</accession>
<dbReference type="OrthoDB" id="2489132at2"/>
<dbReference type="Proteomes" id="UP000094802">
    <property type="component" value="Unassembled WGS sequence"/>
</dbReference>
<dbReference type="InterPro" id="IPR004089">
    <property type="entry name" value="MCPsignal_dom"/>
</dbReference>
<dbReference type="Pfam" id="PF00015">
    <property type="entry name" value="MCPsignal"/>
    <property type="match status" value="1"/>
</dbReference>
<evidence type="ECO:0000256" key="4">
    <source>
        <dbReference type="PROSITE-ProRule" id="PRU00284"/>
    </source>
</evidence>
<dbReference type="Gene3D" id="1.10.287.950">
    <property type="entry name" value="Methyl-accepting chemotaxis protein"/>
    <property type="match status" value="1"/>
</dbReference>
<dbReference type="PROSITE" id="PS50111">
    <property type="entry name" value="CHEMOTAXIS_TRANSDUC_2"/>
    <property type="match status" value="1"/>
</dbReference>
<keyword evidence="5" id="KW-1133">Transmembrane helix</keyword>
<evidence type="ECO:0000313" key="7">
    <source>
        <dbReference type="EMBL" id="OEF86621.1"/>
    </source>
</evidence>
<evidence type="ECO:0000256" key="5">
    <source>
        <dbReference type="SAM" id="Phobius"/>
    </source>
</evidence>
<keyword evidence="2 4" id="KW-0807">Transducer</keyword>
<evidence type="ECO:0000313" key="8">
    <source>
        <dbReference type="Proteomes" id="UP000094802"/>
    </source>
</evidence>
<evidence type="ECO:0000256" key="1">
    <source>
        <dbReference type="ARBA" id="ARBA00004370"/>
    </source>
</evidence>
<comment type="subcellular location">
    <subcellularLocation>
        <location evidence="1">Membrane</location>
    </subcellularLocation>
</comment>
<dbReference type="GO" id="GO:0006935">
    <property type="term" value="P:chemotaxis"/>
    <property type="evidence" value="ECO:0007669"/>
    <property type="project" value="InterPro"/>
</dbReference>
<evidence type="ECO:0000259" key="6">
    <source>
        <dbReference type="PROSITE" id="PS50111"/>
    </source>
</evidence>
<dbReference type="PRINTS" id="PR00260">
    <property type="entry name" value="CHEMTRNSDUCR"/>
</dbReference>
<organism evidence="7 8">
    <name type="scientific">Vibrio splendidus 12E03</name>
    <dbReference type="NCBI Taxonomy" id="1191305"/>
    <lineage>
        <taxon>Bacteria</taxon>
        <taxon>Pseudomonadati</taxon>
        <taxon>Pseudomonadota</taxon>
        <taxon>Gammaproteobacteria</taxon>
        <taxon>Vibrionales</taxon>
        <taxon>Vibrionaceae</taxon>
        <taxon>Vibrio</taxon>
    </lineage>
</organism>
<dbReference type="GO" id="GO:0004888">
    <property type="term" value="F:transmembrane signaling receptor activity"/>
    <property type="evidence" value="ECO:0007669"/>
    <property type="project" value="InterPro"/>
</dbReference>
<dbReference type="AlphaFoldDB" id="A0A1E5FCI5"/>
<keyword evidence="5" id="KW-0812">Transmembrane</keyword>
<dbReference type="GO" id="GO:0016020">
    <property type="term" value="C:membrane"/>
    <property type="evidence" value="ECO:0007669"/>
    <property type="project" value="UniProtKB-SubCell"/>
</dbReference>
<dbReference type="GO" id="GO:0007165">
    <property type="term" value="P:signal transduction"/>
    <property type="evidence" value="ECO:0007669"/>
    <property type="project" value="UniProtKB-KW"/>
</dbReference>
<feature type="transmembrane region" description="Helical" evidence="5">
    <location>
        <begin position="184"/>
        <end position="204"/>
    </location>
</feature>
<dbReference type="SUPFAM" id="SSF58104">
    <property type="entry name" value="Methyl-accepting chemotaxis protein (MCP) signaling domain"/>
    <property type="match status" value="1"/>
</dbReference>
<dbReference type="PANTHER" id="PTHR32089">
    <property type="entry name" value="METHYL-ACCEPTING CHEMOTAXIS PROTEIN MCPB"/>
    <property type="match status" value="1"/>
</dbReference>
<comment type="caution">
    <text evidence="7">The sequence shown here is derived from an EMBL/GenBank/DDBJ whole genome shotgun (WGS) entry which is preliminary data.</text>
</comment>
<feature type="domain" description="Methyl-accepting transducer" evidence="6">
    <location>
        <begin position="262"/>
        <end position="498"/>
    </location>
</feature>
<sequence length="537" mass="59133">MKSISTKLQLVPFFFAIVLIFININSDRTASEVMKGFNSVYEDRIVPLSNLKAISDLYAVSVIDAANKFNVGIFERDEFESGIDSAIKESDHILSRYLLTSLTIEEEVLAKGLADKINNLKSKIPQIVSDNKSMKLSDDEMIAQLYLLIDDMGIDIQSLLDLQLDVSKKTLLESENQLDSNSSLSWFIVALSVVLTSIFSYFLVKRELKNLPFIVNRISYLESGDLSQFQINKGNNELDTISESLSRLSLKLNTTLAKVSFSMLTINQKQDESIRLIEGNRSNSLNELSAVEQIATASTELSSTARDVADNAQRAEQSAMEANEVIQQSQSSLEDSIATTKKISQSISETQMVVNVLREHSERISSVVDVINSISEQTNLLALNAAIEAARAGEHGRGFAVVADEVRALAGKTQQSTIDIQEIIAQLQEQSKQADDSMGKNVELMALTQSTTEALTQSFHAISEKVASISDVNSIVATASEEQSAVTNDISTQLENMSVLVQQNLEGIESSIKSNESVVEVTKELNNELSFFKVDKK</sequence>
<gene>
    <name evidence="7" type="ORF">A142_10600</name>
</gene>
<proteinExistence type="inferred from homology"/>
<evidence type="ECO:0000256" key="3">
    <source>
        <dbReference type="ARBA" id="ARBA00029447"/>
    </source>
</evidence>
<dbReference type="Pfam" id="PF12729">
    <property type="entry name" value="4HB_MCP_1"/>
    <property type="match status" value="1"/>
</dbReference>
<protein>
    <submittedName>
        <fullName evidence="7">Chemotaxis protein</fullName>
    </submittedName>
</protein>
<dbReference type="CDD" id="cd11386">
    <property type="entry name" value="MCP_signal"/>
    <property type="match status" value="1"/>
</dbReference>
<keyword evidence="5" id="KW-0472">Membrane</keyword>
<dbReference type="InterPro" id="IPR024478">
    <property type="entry name" value="HlyB_4HB_MCP"/>
</dbReference>
<reference evidence="7 8" key="1">
    <citation type="journal article" date="2012" name="Science">
        <title>Ecological populations of bacteria act as socially cohesive units of antibiotic production and resistance.</title>
        <authorList>
            <person name="Cordero O.X."/>
            <person name="Wildschutte H."/>
            <person name="Kirkup B."/>
            <person name="Proehl S."/>
            <person name="Ngo L."/>
            <person name="Hussain F."/>
            <person name="Le Roux F."/>
            <person name="Mincer T."/>
            <person name="Polz M.F."/>
        </authorList>
    </citation>
    <scope>NUCLEOTIDE SEQUENCE [LARGE SCALE GENOMIC DNA]</scope>
    <source>
        <strain evidence="7 8">12E03</strain>
    </source>
</reference>
<dbReference type="FunFam" id="1.10.287.950:FF:000001">
    <property type="entry name" value="Methyl-accepting chemotaxis sensory transducer"/>
    <property type="match status" value="1"/>
</dbReference>
<dbReference type="SMART" id="SM00283">
    <property type="entry name" value="MA"/>
    <property type="match status" value="1"/>
</dbReference>
<dbReference type="InterPro" id="IPR004090">
    <property type="entry name" value="Chemotax_Me-accpt_rcpt"/>
</dbReference>
<evidence type="ECO:0000256" key="2">
    <source>
        <dbReference type="ARBA" id="ARBA00023224"/>
    </source>
</evidence>